<dbReference type="SUPFAM" id="SSF46689">
    <property type="entry name" value="Homeodomain-like"/>
    <property type="match status" value="1"/>
</dbReference>
<dbReference type="EMBL" id="JACMRX010000002">
    <property type="protein sequence ID" value="KAF7995031.1"/>
    <property type="molecule type" value="Genomic_DNA"/>
</dbReference>
<dbReference type="AlphaFoldDB" id="A0A834XZD4"/>
<dbReference type="InterPro" id="IPR001356">
    <property type="entry name" value="HD"/>
</dbReference>
<dbReference type="InterPro" id="IPR017970">
    <property type="entry name" value="Homeobox_CS"/>
</dbReference>
<dbReference type="PRINTS" id="PR00024">
    <property type="entry name" value="HOMEOBOX"/>
</dbReference>
<dbReference type="GO" id="GO:0005634">
    <property type="term" value="C:nucleus"/>
    <property type="evidence" value="ECO:0007669"/>
    <property type="project" value="UniProtKB-SubCell"/>
</dbReference>
<dbReference type="InterPro" id="IPR020479">
    <property type="entry name" value="HD_metazoa"/>
</dbReference>
<feature type="DNA-binding region" description="Homeobox" evidence="9">
    <location>
        <begin position="145"/>
        <end position="204"/>
    </location>
</feature>
<dbReference type="Proteomes" id="UP000639338">
    <property type="component" value="Unassembled WGS sequence"/>
</dbReference>
<comment type="caution">
    <text evidence="12">The sequence shown here is derived from an EMBL/GenBank/DDBJ whole genome shotgun (WGS) entry which is preliminary data.</text>
</comment>
<gene>
    <name evidence="12" type="ORF">HCN44_004503</name>
</gene>
<proteinExistence type="predicted"/>
<accession>A0A834XZD4</accession>
<evidence type="ECO:0000256" key="7">
    <source>
        <dbReference type="ARBA" id="ARBA00023163"/>
    </source>
</evidence>
<comment type="subcellular location">
    <subcellularLocation>
        <location evidence="1 9 10">Nucleus</location>
    </subcellularLocation>
</comment>
<evidence type="ECO:0000256" key="10">
    <source>
        <dbReference type="RuleBase" id="RU000682"/>
    </source>
</evidence>
<evidence type="ECO:0000256" key="4">
    <source>
        <dbReference type="ARBA" id="ARBA00023125"/>
    </source>
</evidence>
<protein>
    <recommendedName>
        <fullName evidence="11">Homeobox domain-containing protein</fullName>
    </recommendedName>
</protein>
<dbReference type="PANTHER" id="PTHR24328:SF7">
    <property type="entry name" value="BUTTONLESS"/>
    <property type="match status" value="1"/>
</dbReference>
<evidence type="ECO:0000256" key="9">
    <source>
        <dbReference type="PROSITE-ProRule" id="PRU00108"/>
    </source>
</evidence>
<dbReference type="CDD" id="cd00086">
    <property type="entry name" value="homeodomain"/>
    <property type="match status" value="1"/>
</dbReference>
<name>A0A834XZD4_APHGI</name>
<evidence type="ECO:0000256" key="6">
    <source>
        <dbReference type="ARBA" id="ARBA00023159"/>
    </source>
</evidence>
<dbReference type="SMART" id="SM00389">
    <property type="entry name" value="HOX"/>
    <property type="match status" value="1"/>
</dbReference>
<keyword evidence="5 9" id="KW-0371">Homeobox</keyword>
<dbReference type="GO" id="GO:0000978">
    <property type="term" value="F:RNA polymerase II cis-regulatory region sequence-specific DNA binding"/>
    <property type="evidence" value="ECO:0007669"/>
    <property type="project" value="TreeGrafter"/>
</dbReference>
<feature type="domain" description="Homeobox" evidence="11">
    <location>
        <begin position="143"/>
        <end position="203"/>
    </location>
</feature>
<keyword evidence="2" id="KW-0217">Developmental protein</keyword>
<dbReference type="PANTHER" id="PTHR24328">
    <property type="entry name" value="HOMEOBOX PROTEIN MOX"/>
    <property type="match status" value="1"/>
</dbReference>
<keyword evidence="8 9" id="KW-0539">Nucleus</keyword>
<keyword evidence="7" id="KW-0804">Transcription</keyword>
<dbReference type="PROSITE" id="PS50071">
    <property type="entry name" value="HOMEOBOX_2"/>
    <property type="match status" value="1"/>
</dbReference>
<keyword evidence="13" id="KW-1185">Reference proteome</keyword>
<evidence type="ECO:0000313" key="13">
    <source>
        <dbReference type="Proteomes" id="UP000639338"/>
    </source>
</evidence>
<reference evidence="12 13" key="1">
    <citation type="submission" date="2020-08" db="EMBL/GenBank/DDBJ databases">
        <title>Aphidius gifuensis genome sequencing and assembly.</title>
        <authorList>
            <person name="Du Z."/>
        </authorList>
    </citation>
    <scope>NUCLEOTIDE SEQUENCE [LARGE SCALE GENOMIC DNA]</scope>
    <source>
        <strain evidence="12">YNYX2018</strain>
        <tissue evidence="12">Adults</tissue>
    </source>
</reference>
<keyword evidence="6" id="KW-0010">Activator</keyword>
<evidence type="ECO:0000256" key="2">
    <source>
        <dbReference type="ARBA" id="ARBA00022473"/>
    </source>
</evidence>
<dbReference type="GO" id="GO:0045944">
    <property type="term" value="P:positive regulation of transcription by RNA polymerase II"/>
    <property type="evidence" value="ECO:0007669"/>
    <property type="project" value="InterPro"/>
</dbReference>
<evidence type="ECO:0000256" key="5">
    <source>
        <dbReference type="ARBA" id="ARBA00023155"/>
    </source>
</evidence>
<evidence type="ECO:0000256" key="3">
    <source>
        <dbReference type="ARBA" id="ARBA00023015"/>
    </source>
</evidence>
<sequence>MNSSVDKCLVFNQESFEIPTTSQTSSSSSSGSYHIQIVDIASRCPPNYEHFWTYSSVNEAVHSSSSYSLETYQNTDSNENIYYPRWDYSNDIDQRSTINQCDIREWDVSTYLPVSTVPILQNYDHRVSSNESLKKNGRVCQGGKPRKERTAFTKQQVCHLEYEFSHSNYLTRLRRYEIAVALDLTERQVKVWFQNRRMKWKRTKNSTNHQKIQENIIGESELQDDIDS</sequence>
<dbReference type="Gene3D" id="1.10.10.60">
    <property type="entry name" value="Homeodomain-like"/>
    <property type="match status" value="1"/>
</dbReference>
<organism evidence="12 13">
    <name type="scientific">Aphidius gifuensis</name>
    <name type="common">Parasitoid wasp</name>
    <dbReference type="NCBI Taxonomy" id="684658"/>
    <lineage>
        <taxon>Eukaryota</taxon>
        <taxon>Metazoa</taxon>
        <taxon>Ecdysozoa</taxon>
        <taxon>Arthropoda</taxon>
        <taxon>Hexapoda</taxon>
        <taxon>Insecta</taxon>
        <taxon>Pterygota</taxon>
        <taxon>Neoptera</taxon>
        <taxon>Endopterygota</taxon>
        <taxon>Hymenoptera</taxon>
        <taxon>Apocrita</taxon>
        <taxon>Ichneumonoidea</taxon>
        <taxon>Braconidae</taxon>
        <taxon>Aphidiinae</taxon>
        <taxon>Aphidius</taxon>
    </lineage>
</organism>
<dbReference type="InterPro" id="IPR042634">
    <property type="entry name" value="MOX-1/MOX-2"/>
</dbReference>
<evidence type="ECO:0000256" key="8">
    <source>
        <dbReference type="ARBA" id="ARBA00023242"/>
    </source>
</evidence>
<evidence type="ECO:0000259" key="11">
    <source>
        <dbReference type="PROSITE" id="PS50071"/>
    </source>
</evidence>
<evidence type="ECO:0000313" key="12">
    <source>
        <dbReference type="EMBL" id="KAF7995031.1"/>
    </source>
</evidence>
<dbReference type="GO" id="GO:0000981">
    <property type="term" value="F:DNA-binding transcription factor activity, RNA polymerase II-specific"/>
    <property type="evidence" value="ECO:0007669"/>
    <property type="project" value="InterPro"/>
</dbReference>
<dbReference type="Pfam" id="PF00046">
    <property type="entry name" value="Homeodomain"/>
    <property type="match status" value="1"/>
</dbReference>
<keyword evidence="4 9" id="KW-0238">DNA-binding</keyword>
<dbReference type="OrthoDB" id="6159439at2759"/>
<keyword evidence="3" id="KW-0805">Transcription regulation</keyword>
<dbReference type="InterPro" id="IPR009057">
    <property type="entry name" value="Homeodomain-like_sf"/>
</dbReference>
<evidence type="ECO:0000256" key="1">
    <source>
        <dbReference type="ARBA" id="ARBA00004123"/>
    </source>
</evidence>
<dbReference type="PROSITE" id="PS00027">
    <property type="entry name" value="HOMEOBOX_1"/>
    <property type="match status" value="1"/>
</dbReference>